<evidence type="ECO:0000313" key="3">
    <source>
        <dbReference type="EnsemblProtists" id="PYU1_T014227"/>
    </source>
</evidence>
<name>K3XAH8_GLOUD</name>
<dbReference type="EMBL" id="GL376600">
    <property type="status" value="NOT_ANNOTATED_CDS"/>
    <property type="molecule type" value="Genomic_DNA"/>
</dbReference>
<organism evidence="3 4">
    <name type="scientific">Globisporangium ultimum (strain ATCC 200006 / CBS 805.95 / DAOM BR144)</name>
    <name type="common">Pythium ultimum</name>
    <dbReference type="NCBI Taxonomy" id="431595"/>
    <lineage>
        <taxon>Eukaryota</taxon>
        <taxon>Sar</taxon>
        <taxon>Stramenopiles</taxon>
        <taxon>Oomycota</taxon>
        <taxon>Peronosporomycetes</taxon>
        <taxon>Pythiales</taxon>
        <taxon>Pythiaceae</taxon>
        <taxon>Globisporangium</taxon>
    </lineage>
</organism>
<evidence type="ECO:0000259" key="2">
    <source>
        <dbReference type="Pfam" id="PF05347"/>
    </source>
</evidence>
<dbReference type="VEuPathDB" id="FungiDB:PYU1_G014197"/>
<accession>K3XAH8</accession>
<dbReference type="InterPro" id="IPR008011">
    <property type="entry name" value="Complex1_LYR_dom"/>
</dbReference>
<feature type="region of interest" description="Disordered" evidence="1">
    <location>
        <begin position="114"/>
        <end position="153"/>
    </location>
</feature>
<dbReference type="EnsemblProtists" id="PYU1_T014227">
    <property type="protein sequence ID" value="PYU1_T014227"/>
    <property type="gene ID" value="PYU1_G014197"/>
</dbReference>
<reference evidence="3" key="3">
    <citation type="submission" date="2015-02" db="UniProtKB">
        <authorList>
            <consortium name="EnsemblProtists"/>
        </authorList>
    </citation>
    <scope>IDENTIFICATION</scope>
    <source>
        <strain evidence="3">DAOM BR144</strain>
    </source>
</reference>
<protein>
    <recommendedName>
        <fullName evidence="2">Complex 1 LYR protein domain-containing protein</fullName>
    </recommendedName>
</protein>
<reference evidence="4" key="2">
    <citation type="submission" date="2010-04" db="EMBL/GenBank/DDBJ databases">
        <authorList>
            <person name="Buell R."/>
            <person name="Hamilton J."/>
            <person name="Hostetler J."/>
        </authorList>
    </citation>
    <scope>NUCLEOTIDE SEQUENCE [LARGE SCALE GENOMIC DNA]</scope>
    <source>
        <strain evidence="4">DAOM:BR144</strain>
    </source>
</reference>
<dbReference type="AlphaFoldDB" id="K3XAH8"/>
<proteinExistence type="predicted"/>
<dbReference type="Proteomes" id="UP000019132">
    <property type="component" value="Unassembled WGS sequence"/>
</dbReference>
<dbReference type="HOGENOM" id="CLU_1698974_0_0_1"/>
<reference evidence="4" key="1">
    <citation type="journal article" date="2010" name="Genome Biol.">
        <title>Genome sequence of the necrotrophic plant pathogen Pythium ultimum reveals original pathogenicity mechanisms and effector repertoire.</title>
        <authorList>
            <person name="Levesque C.A."/>
            <person name="Brouwer H."/>
            <person name="Cano L."/>
            <person name="Hamilton J.P."/>
            <person name="Holt C."/>
            <person name="Huitema E."/>
            <person name="Raffaele S."/>
            <person name="Robideau G.P."/>
            <person name="Thines M."/>
            <person name="Win J."/>
            <person name="Zerillo M.M."/>
            <person name="Beakes G.W."/>
            <person name="Boore J.L."/>
            <person name="Busam D."/>
            <person name="Dumas B."/>
            <person name="Ferriera S."/>
            <person name="Fuerstenberg S.I."/>
            <person name="Gachon C.M."/>
            <person name="Gaulin E."/>
            <person name="Govers F."/>
            <person name="Grenville-Briggs L."/>
            <person name="Horner N."/>
            <person name="Hostetler J."/>
            <person name="Jiang R.H."/>
            <person name="Johnson J."/>
            <person name="Krajaejun T."/>
            <person name="Lin H."/>
            <person name="Meijer H.J."/>
            <person name="Moore B."/>
            <person name="Morris P."/>
            <person name="Phuntmart V."/>
            <person name="Puiu D."/>
            <person name="Shetty J."/>
            <person name="Stajich J.E."/>
            <person name="Tripathy S."/>
            <person name="Wawra S."/>
            <person name="van West P."/>
            <person name="Whitty B.R."/>
            <person name="Coutinho P.M."/>
            <person name="Henrissat B."/>
            <person name="Martin F."/>
            <person name="Thomas P.D."/>
            <person name="Tyler B.M."/>
            <person name="De Vries R.P."/>
            <person name="Kamoun S."/>
            <person name="Yandell M."/>
            <person name="Tisserat N."/>
            <person name="Buell C.R."/>
        </authorList>
    </citation>
    <scope>NUCLEOTIDE SEQUENCE</scope>
    <source>
        <strain evidence="4">DAOM:BR144</strain>
    </source>
</reference>
<sequence>MPTNAAAPKRVYKSLQYFLNRSNVLAQYRQFLRTTIPLEPDVRTDVRKQIRDGFEMYRDLDDDNHVGRLLRQSKDQLKMVSDLVDSAVARQRIVTSPTASSAGVPPKMALRVPEHDSMVHRSSSNKDTWMEQGENDNPDDVKGRVGTGWPWKSNKPVKKLELEGIKRRYNTVSFLDEQ</sequence>
<dbReference type="InParanoid" id="K3XAH8"/>
<dbReference type="Pfam" id="PF05347">
    <property type="entry name" value="Complex1_LYR"/>
    <property type="match status" value="1"/>
</dbReference>
<evidence type="ECO:0000256" key="1">
    <source>
        <dbReference type="SAM" id="MobiDB-lite"/>
    </source>
</evidence>
<evidence type="ECO:0000313" key="4">
    <source>
        <dbReference type="Proteomes" id="UP000019132"/>
    </source>
</evidence>
<feature type="domain" description="Complex 1 LYR protein" evidence="2">
    <location>
        <begin position="24"/>
        <end position="79"/>
    </location>
</feature>
<dbReference type="eggNOG" id="ENOG502SFM3">
    <property type="taxonomic scope" value="Eukaryota"/>
</dbReference>
<keyword evidence="4" id="KW-1185">Reference proteome</keyword>
<dbReference type="OMA" id="FRRCELF"/>